<evidence type="ECO:0000313" key="2">
    <source>
        <dbReference type="EMBL" id="WMV19073.1"/>
    </source>
</evidence>
<dbReference type="Proteomes" id="UP001234989">
    <property type="component" value="Chromosome 3"/>
</dbReference>
<sequence>ECSSLSKANRKVPDNSLAYENLLAFLVFGDRNAVQYQRQIERYYYLTTCLISRVSLKWTSWKEVLSKFHSLLSQKHIKMVNFKDLMNLQVPDQKRRYGYHFVEIVGKIFKFHVMTYIGLYCATFLLMGY</sequence>
<proteinExistence type="predicted"/>
<keyword evidence="3" id="KW-1185">Reference proteome</keyword>
<evidence type="ECO:0000313" key="3">
    <source>
        <dbReference type="Proteomes" id="UP001234989"/>
    </source>
</evidence>
<keyword evidence="1" id="KW-0812">Transmembrane</keyword>
<accession>A0AAF0TK92</accession>
<name>A0AAF0TK92_SOLVR</name>
<dbReference type="AlphaFoldDB" id="A0AAF0TK92"/>
<organism evidence="2 3">
    <name type="scientific">Solanum verrucosum</name>
    <dbReference type="NCBI Taxonomy" id="315347"/>
    <lineage>
        <taxon>Eukaryota</taxon>
        <taxon>Viridiplantae</taxon>
        <taxon>Streptophyta</taxon>
        <taxon>Embryophyta</taxon>
        <taxon>Tracheophyta</taxon>
        <taxon>Spermatophyta</taxon>
        <taxon>Magnoliopsida</taxon>
        <taxon>eudicotyledons</taxon>
        <taxon>Gunneridae</taxon>
        <taxon>Pentapetalae</taxon>
        <taxon>asterids</taxon>
        <taxon>lamiids</taxon>
        <taxon>Solanales</taxon>
        <taxon>Solanaceae</taxon>
        <taxon>Solanoideae</taxon>
        <taxon>Solaneae</taxon>
        <taxon>Solanum</taxon>
    </lineage>
</organism>
<reference evidence="2" key="1">
    <citation type="submission" date="2023-08" db="EMBL/GenBank/DDBJ databases">
        <title>A de novo genome assembly of Solanum verrucosum Schlechtendal, a Mexican diploid species geographically isolated from the other diploid A-genome species in potato relatives.</title>
        <authorList>
            <person name="Hosaka K."/>
        </authorList>
    </citation>
    <scope>NUCLEOTIDE SEQUENCE</scope>
    <source>
        <tissue evidence="2">Young leaves</tissue>
    </source>
</reference>
<feature type="transmembrane region" description="Helical" evidence="1">
    <location>
        <begin position="104"/>
        <end position="127"/>
    </location>
</feature>
<gene>
    <name evidence="2" type="ORF">MTR67_012458</name>
</gene>
<protein>
    <submittedName>
        <fullName evidence="2">Uncharacterized protein</fullName>
    </submittedName>
</protein>
<evidence type="ECO:0000256" key="1">
    <source>
        <dbReference type="SAM" id="Phobius"/>
    </source>
</evidence>
<keyword evidence="1" id="KW-1133">Transmembrane helix</keyword>
<keyword evidence="1" id="KW-0472">Membrane</keyword>
<feature type="non-terminal residue" evidence="2">
    <location>
        <position position="1"/>
    </location>
</feature>
<dbReference type="EMBL" id="CP133614">
    <property type="protein sequence ID" value="WMV19073.1"/>
    <property type="molecule type" value="Genomic_DNA"/>
</dbReference>